<dbReference type="STRING" id="105785.A0A2J7PYD6"/>
<dbReference type="Proteomes" id="UP000235965">
    <property type="component" value="Unassembled WGS sequence"/>
</dbReference>
<dbReference type="Pfam" id="PF01541">
    <property type="entry name" value="GIY-YIG"/>
    <property type="match status" value="1"/>
</dbReference>
<dbReference type="Gene3D" id="3.40.1440.10">
    <property type="entry name" value="GIY-YIG endonuclease"/>
    <property type="match status" value="1"/>
</dbReference>
<dbReference type="SMART" id="SM00465">
    <property type="entry name" value="GIYc"/>
    <property type="match status" value="1"/>
</dbReference>
<evidence type="ECO:0000313" key="2">
    <source>
        <dbReference type="EMBL" id="PNF21348.1"/>
    </source>
</evidence>
<protein>
    <recommendedName>
        <fullName evidence="1">GIY-YIG domain-containing protein</fullName>
    </recommendedName>
</protein>
<dbReference type="OrthoDB" id="10063405at2759"/>
<dbReference type="AlphaFoldDB" id="A0A2J7PYD6"/>
<name>A0A2J7PYD6_9NEOP</name>
<evidence type="ECO:0000259" key="1">
    <source>
        <dbReference type="PROSITE" id="PS50164"/>
    </source>
</evidence>
<feature type="domain" description="GIY-YIG" evidence="1">
    <location>
        <begin position="98"/>
        <end position="205"/>
    </location>
</feature>
<dbReference type="InParanoid" id="A0A2J7PYD6"/>
<proteinExistence type="predicted"/>
<dbReference type="PANTHER" id="PTHR21301">
    <property type="entry name" value="REVERSE TRANSCRIPTASE"/>
    <property type="match status" value="1"/>
</dbReference>
<dbReference type="InterPro" id="IPR000305">
    <property type="entry name" value="GIY-YIG_endonuc"/>
</dbReference>
<dbReference type="PROSITE" id="PS50164">
    <property type="entry name" value="GIY_YIG"/>
    <property type="match status" value="1"/>
</dbReference>
<keyword evidence="3" id="KW-1185">Reference proteome</keyword>
<gene>
    <name evidence="2" type="ORF">B7P43_G18100</name>
</gene>
<organism evidence="2 3">
    <name type="scientific">Cryptotermes secundus</name>
    <dbReference type="NCBI Taxonomy" id="105785"/>
    <lineage>
        <taxon>Eukaryota</taxon>
        <taxon>Metazoa</taxon>
        <taxon>Ecdysozoa</taxon>
        <taxon>Arthropoda</taxon>
        <taxon>Hexapoda</taxon>
        <taxon>Insecta</taxon>
        <taxon>Pterygota</taxon>
        <taxon>Neoptera</taxon>
        <taxon>Polyneoptera</taxon>
        <taxon>Dictyoptera</taxon>
        <taxon>Blattodea</taxon>
        <taxon>Blattoidea</taxon>
        <taxon>Termitoidae</taxon>
        <taxon>Kalotermitidae</taxon>
        <taxon>Cryptotermitinae</taxon>
        <taxon>Cryptotermes</taxon>
    </lineage>
</organism>
<dbReference type="PANTHER" id="PTHR21301:SF10">
    <property type="entry name" value="REVERSE TRANSCRIPTASE DOMAIN-CONTAINING PROTEIN"/>
    <property type="match status" value="1"/>
</dbReference>
<evidence type="ECO:0000313" key="3">
    <source>
        <dbReference type="Proteomes" id="UP000235965"/>
    </source>
</evidence>
<reference evidence="2 3" key="1">
    <citation type="submission" date="2017-12" db="EMBL/GenBank/DDBJ databases">
        <title>Hemimetabolous genomes reveal molecular basis of termite eusociality.</title>
        <authorList>
            <person name="Harrison M.C."/>
            <person name="Jongepier E."/>
            <person name="Robertson H.M."/>
            <person name="Arning N."/>
            <person name="Bitard-Feildel T."/>
            <person name="Chao H."/>
            <person name="Childers C.P."/>
            <person name="Dinh H."/>
            <person name="Doddapaneni H."/>
            <person name="Dugan S."/>
            <person name="Gowin J."/>
            <person name="Greiner C."/>
            <person name="Han Y."/>
            <person name="Hu H."/>
            <person name="Hughes D.S.T."/>
            <person name="Huylmans A.-K."/>
            <person name="Kemena C."/>
            <person name="Kremer L.P.M."/>
            <person name="Lee S.L."/>
            <person name="Lopez-Ezquerra A."/>
            <person name="Mallet L."/>
            <person name="Monroy-Kuhn J.M."/>
            <person name="Moser A."/>
            <person name="Murali S.C."/>
            <person name="Muzny D.M."/>
            <person name="Otani S."/>
            <person name="Piulachs M.-D."/>
            <person name="Poelchau M."/>
            <person name="Qu J."/>
            <person name="Schaub F."/>
            <person name="Wada-Katsumata A."/>
            <person name="Worley K.C."/>
            <person name="Xie Q."/>
            <person name="Ylla G."/>
            <person name="Poulsen M."/>
            <person name="Gibbs R.A."/>
            <person name="Schal C."/>
            <person name="Richards S."/>
            <person name="Belles X."/>
            <person name="Korb J."/>
            <person name="Bornberg-Bauer E."/>
        </authorList>
    </citation>
    <scope>NUCLEOTIDE SEQUENCE [LARGE SCALE GENOMIC DNA]</scope>
    <source>
        <tissue evidence="2">Whole body</tissue>
    </source>
</reference>
<sequence>MEQSRIKHLLEDEKIKYYNRYVDDIFIIYNHTKITPQCILEQFNGQHKNLQFTINEEVNNQITYLDLNITNTNIKIAFKTTHTIGNLINKTRQINPYEHSGIYKLTCQSSQKVYIGQTGRNLTTRYTEHIRNIRLNKDESAFAQRILNNLHQYGPMAVIMEMIEKAKKGGIMNIKEDFYIYQFNKFNKLIEEQKYKRESNSLRSTSMFDLIIHHQNTPTLTSQTQQA</sequence>
<dbReference type="EMBL" id="NEVH01020457">
    <property type="protein sequence ID" value="PNF21348.1"/>
    <property type="molecule type" value="Genomic_DNA"/>
</dbReference>
<comment type="caution">
    <text evidence="2">The sequence shown here is derived from an EMBL/GenBank/DDBJ whole genome shotgun (WGS) entry which is preliminary data.</text>
</comment>
<dbReference type="InterPro" id="IPR035901">
    <property type="entry name" value="GIY-YIG_endonuc_sf"/>
</dbReference>
<dbReference type="SUPFAM" id="SSF82771">
    <property type="entry name" value="GIY-YIG endonuclease"/>
    <property type="match status" value="1"/>
</dbReference>
<accession>A0A2J7PYD6</accession>